<sequence>MGGIAAWSALLIAALLAGCAQAPERVRTVEVLVPTVPEIQYLPEALREPYQVQAPPPRAFVAPADPDAKSALTSEGEAWIHGLVTDLLERVRAYEKALDRLMRPP</sequence>
<dbReference type="RefSeq" id="WP_147275186.1">
    <property type="nucleotide sequence ID" value="NZ_QPJY01000002.1"/>
</dbReference>
<feature type="signal peptide" evidence="1">
    <location>
        <begin position="1"/>
        <end position="22"/>
    </location>
</feature>
<name>A0A369CEH6_9GAMM</name>
<dbReference type="EMBL" id="QPJY01000002">
    <property type="protein sequence ID" value="RCX32093.1"/>
    <property type="molecule type" value="Genomic_DNA"/>
</dbReference>
<reference evidence="2 3" key="1">
    <citation type="submission" date="2018-07" db="EMBL/GenBank/DDBJ databases">
        <title>Genomic Encyclopedia of Type Strains, Phase IV (KMG-IV): sequencing the most valuable type-strain genomes for metagenomic binning, comparative biology and taxonomic classification.</title>
        <authorList>
            <person name="Goeker M."/>
        </authorList>
    </citation>
    <scope>NUCLEOTIDE SEQUENCE [LARGE SCALE GENOMIC DNA]</scope>
    <source>
        <strain evidence="2 3">DSM 26407</strain>
    </source>
</reference>
<accession>A0A369CEH6</accession>
<keyword evidence="3" id="KW-1185">Reference proteome</keyword>
<keyword evidence="1" id="KW-0732">Signal</keyword>
<dbReference type="AlphaFoldDB" id="A0A369CEH6"/>
<organism evidence="2 3">
    <name type="scientific">Thioalbus denitrificans</name>
    <dbReference type="NCBI Taxonomy" id="547122"/>
    <lineage>
        <taxon>Bacteria</taxon>
        <taxon>Pseudomonadati</taxon>
        <taxon>Pseudomonadota</taxon>
        <taxon>Gammaproteobacteria</taxon>
        <taxon>Chromatiales</taxon>
        <taxon>Ectothiorhodospiraceae</taxon>
        <taxon>Thioalbus</taxon>
    </lineage>
</organism>
<evidence type="ECO:0000313" key="3">
    <source>
        <dbReference type="Proteomes" id="UP000252707"/>
    </source>
</evidence>
<protein>
    <submittedName>
        <fullName evidence="2">Uncharacterized protein</fullName>
    </submittedName>
</protein>
<dbReference type="Proteomes" id="UP000252707">
    <property type="component" value="Unassembled WGS sequence"/>
</dbReference>
<gene>
    <name evidence="2" type="ORF">DFQ59_102446</name>
</gene>
<evidence type="ECO:0000313" key="2">
    <source>
        <dbReference type="EMBL" id="RCX32093.1"/>
    </source>
</evidence>
<comment type="caution">
    <text evidence="2">The sequence shown here is derived from an EMBL/GenBank/DDBJ whole genome shotgun (WGS) entry which is preliminary data.</text>
</comment>
<proteinExistence type="predicted"/>
<evidence type="ECO:0000256" key="1">
    <source>
        <dbReference type="SAM" id="SignalP"/>
    </source>
</evidence>
<feature type="chain" id="PRO_5016925771" evidence="1">
    <location>
        <begin position="23"/>
        <end position="105"/>
    </location>
</feature>